<feature type="transmembrane region" description="Helical" evidence="9">
    <location>
        <begin position="94"/>
        <end position="115"/>
    </location>
</feature>
<feature type="domain" description="Major facilitator superfamily (MFS) profile" evidence="10">
    <location>
        <begin position="21"/>
        <end position="458"/>
    </location>
</feature>
<dbReference type="PANTHER" id="PTHR48022">
    <property type="entry name" value="PLASTIDIC GLUCOSE TRANSPORTER 4"/>
    <property type="match status" value="1"/>
</dbReference>
<dbReference type="Gene3D" id="1.20.1250.20">
    <property type="entry name" value="MFS general substrate transporter like domains"/>
    <property type="match status" value="1"/>
</dbReference>
<dbReference type="PROSITE" id="PS00217">
    <property type="entry name" value="SUGAR_TRANSPORT_2"/>
    <property type="match status" value="1"/>
</dbReference>
<dbReference type="GO" id="GO:0016020">
    <property type="term" value="C:membrane"/>
    <property type="evidence" value="ECO:0007669"/>
    <property type="project" value="UniProtKB-SubCell"/>
</dbReference>
<dbReference type="SUPFAM" id="SSF103473">
    <property type="entry name" value="MFS general substrate transporter"/>
    <property type="match status" value="1"/>
</dbReference>
<evidence type="ECO:0000256" key="9">
    <source>
        <dbReference type="SAM" id="Phobius"/>
    </source>
</evidence>
<evidence type="ECO:0000259" key="10">
    <source>
        <dbReference type="PROSITE" id="PS50850"/>
    </source>
</evidence>
<evidence type="ECO:0000256" key="4">
    <source>
        <dbReference type="ARBA" id="ARBA00022692"/>
    </source>
</evidence>
<feature type="compositionally biased region" description="Basic and acidic residues" evidence="8">
    <location>
        <begin position="508"/>
        <end position="517"/>
    </location>
</feature>
<name>A0A0F7U0N9_PENBI</name>
<keyword evidence="6 9" id="KW-0472">Membrane</keyword>
<evidence type="ECO:0000256" key="7">
    <source>
        <dbReference type="RuleBase" id="RU003346"/>
    </source>
</evidence>
<keyword evidence="4 9" id="KW-0812">Transmembrane</keyword>
<feature type="transmembrane region" description="Helical" evidence="9">
    <location>
        <begin position="405"/>
        <end position="421"/>
    </location>
</feature>
<feature type="transmembrane region" description="Helical" evidence="9">
    <location>
        <begin position="150"/>
        <end position="168"/>
    </location>
</feature>
<proteinExistence type="inferred from homology"/>
<dbReference type="AlphaFoldDB" id="A0A0F7U0N9"/>
<dbReference type="InterPro" id="IPR020846">
    <property type="entry name" value="MFS_dom"/>
</dbReference>
<evidence type="ECO:0000256" key="5">
    <source>
        <dbReference type="ARBA" id="ARBA00022989"/>
    </source>
</evidence>
<dbReference type="GO" id="GO:0005351">
    <property type="term" value="F:carbohydrate:proton symporter activity"/>
    <property type="evidence" value="ECO:0007669"/>
    <property type="project" value="TreeGrafter"/>
</dbReference>
<comment type="similarity">
    <text evidence="2 7">Belongs to the major facilitator superfamily. Sugar transporter (TC 2.A.1.1) family.</text>
</comment>
<dbReference type="InterPro" id="IPR005829">
    <property type="entry name" value="Sugar_transporter_CS"/>
</dbReference>
<evidence type="ECO:0000313" key="11">
    <source>
        <dbReference type="EMBL" id="CEJ62464.1"/>
    </source>
</evidence>
<dbReference type="FunFam" id="1.20.1250.20:FF:000090">
    <property type="entry name" value="MFS sugar transporter, putative"/>
    <property type="match status" value="1"/>
</dbReference>
<feature type="transmembrane region" description="Helical" evidence="9">
    <location>
        <begin position="16"/>
        <end position="34"/>
    </location>
</feature>
<evidence type="ECO:0000256" key="3">
    <source>
        <dbReference type="ARBA" id="ARBA00022448"/>
    </source>
</evidence>
<evidence type="ECO:0000256" key="1">
    <source>
        <dbReference type="ARBA" id="ARBA00004141"/>
    </source>
</evidence>
<dbReference type="PANTHER" id="PTHR48022:SF28">
    <property type="entry name" value="MAJOR FACILITATOR SUPERFAMILY (MFS) PROFILE DOMAIN-CONTAINING PROTEIN-RELATED"/>
    <property type="match status" value="1"/>
</dbReference>
<evidence type="ECO:0000256" key="2">
    <source>
        <dbReference type="ARBA" id="ARBA00010992"/>
    </source>
</evidence>
<dbReference type="NCBIfam" id="TIGR00879">
    <property type="entry name" value="SP"/>
    <property type="match status" value="1"/>
</dbReference>
<dbReference type="EMBL" id="CDHK01000016">
    <property type="protein sequence ID" value="CEJ62464.1"/>
    <property type="molecule type" value="Genomic_DNA"/>
</dbReference>
<feature type="region of interest" description="Disordered" evidence="8">
    <location>
        <begin position="488"/>
        <end position="531"/>
    </location>
</feature>
<evidence type="ECO:0000313" key="12">
    <source>
        <dbReference type="Proteomes" id="UP000042958"/>
    </source>
</evidence>
<gene>
    <name evidence="11" type="ORF">PMG11_10961</name>
</gene>
<dbReference type="Pfam" id="PF00083">
    <property type="entry name" value="Sugar_tr"/>
    <property type="match status" value="1"/>
</dbReference>
<dbReference type="PRINTS" id="PR00171">
    <property type="entry name" value="SUGRTRNSPORT"/>
</dbReference>
<feature type="transmembrane region" description="Helical" evidence="9">
    <location>
        <begin position="60"/>
        <end position="82"/>
    </location>
</feature>
<feature type="transmembrane region" description="Helical" evidence="9">
    <location>
        <begin position="433"/>
        <end position="454"/>
    </location>
</feature>
<dbReference type="InterPro" id="IPR050360">
    <property type="entry name" value="MFS_Sugar_Transporters"/>
</dbReference>
<dbReference type="InterPro" id="IPR036259">
    <property type="entry name" value="MFS_trans_sf"/>
</dbReference>
<dbReference type="PROSITE" id="PS50850">
    <property type="entry name" value="MFS"/>
    <property type="match status" value="1"/>
</dbReference>
<feature type="compositionally biased region" description="Polar residues" evidence="8">
    <location>
        <begin position="519"/>
        <end position="531"/>
    </location>
</feature>
<keyword evidence="5 9" id="KW-1133">Transmembrane helix</keyword>
<keyword evidence="12" id="KW-1185">Reference proteome</keyword>
<sequence length="531" mass="59119">MSPLRNRFESRLQGKLLVNLITVVCSVGFSLFGYDQGVMANLIGADNQFGKTFNHPNARLQGTIVAIYELTAFVGSIAVIFVGDWLGRRRTLNWGIYMQLLGVVIQCSSYSVAQLIIGRCITGIGIGMLTAGVPVYQAECCPAHDRGRNACIFNWICICGVTSSYWIGYGSSFLSNQAQWRFPVAFQATFSVVILFMVHILPESPRWLVHHGFTDEARRVIARLVGTNVELDDPRVQSLQDEIQVAVATEREAGNMSIREMFSSGNLRNGRRMLLCLAAGLGCQMSGINLITQYAPIIFQNSIGMSRGMSQLVAGFNSLEYMLATIPPIFYIEKVGRRKVLMWGAFGQSMTMMVLAITVHNGGYTAGIVGAAMLFLFNTIFAQGWLTCPWLYASEICTLQLRARGAAMASAGFWIINFAVVEFTPSAIDNIGWQTYIIFTVFNAVFIPLVYYFFPETTNLQLEDMDYLFELKGWTAGARGEARERIQMRHDEENARRREQINSGTEKSMVEHIEKATDGSASSSNESQHEH</sequence>
<evidence type="ECO:0000256" key="8">
    <source>
        <dbReference type="SAM" id="MobiDB-lite"/>
    </source>
</evidence>
<accession>A0A0F7U0N9</accession>
<feature type="transmembrane region" description="Helical" evidence="9">
    <location>
        <begin position="121"/>
        <end position="138"/>
    </location>
</feature>
<feature type="compositionally biased region" description="Basic and acidic residues" evidence="8">
    <location>
        <begin position="488"/>
        <end position="500"/>
    </location>
</feature>
<dbReference type="Proteomes" id="UP000042958">
    <property type="component" value="Unassembled WGS sequence"/>
</dbReference>
<dbReference type="InterPro" id="IPR005828">
    <property type="entry name" value="MFS_sugar_transport-like"/>
</dbReference>
<feature type="transmembrane region" description="Helical" evidence="9">
    <location>
        <begin position="340"/>
        <end position="360"/>
    </location>
</feature>
<evidence type="ECO:0000256" key="6">
    <source>
        <dbReference type="ARBA" id="ARBA00023136"/>
    </source>
</evidence>
<feature type="transmembrane region" description="Helical" evidence="9">
    <location>
        <begin position="366"/>
        <end position="393"/>
    </location>
</feature>
<organism evidence="11 12">
    <name type="scientific">Penicillium brasilianum</name>
    <dbReference type="NCBI Taxonomy" id="104259"/>
    <lineage>
        <taxon>Eukaryota</taxon>
        <taxon>Fungi</taxon>
        <taxon>Dikarya</taxon>
        <taxon>Ascomycota</taxon>
        <taxon>Pezizomycotina</taxon>
        <taxon>Eurotiomycetes</taxon>
        <taxon>Eurotiomycetidae</taxon>
        <taxon>Eurotiales</taxon>
        <taxon>Aspergillaceae</taxon>
        <taxon>Penicillium</taxon>
    </lineage>
</organism>
<feature type="transmembrane region" description="Helical" evidence="9">
    <location>
        <begin position="312"/>
        <end position="333"/>
    </location>
</feature>
<keyword evidence="3 7" id="KW-0813">Transport</keyword>
<dbReference type="InterPro" id="IPR003663">
    <property type="entry name" value="Sugar/inositol_transpt"/>
</dbReference>
<reference evidence="12" key="1">
    <citation type="journal article" date="2015" name="Genome Announc.">
        <title>Draft genome sequence of the fungus Penicillium brasilianum MG11.</title>
        <authorList>
            <person name="Horn F."/>
            <person name="Linde J."/>
            <person name="Mattern D.J."/>
            <person name="Walther G."/>
            <person name="Guthke R."/>
            <person name="Brakhage A.A."/>
            <person name="Valiante V."/>
        </authorList>
    </citation>
    <scope>NUCLEOTIDE SEQUENCE [LARGE SCALE GENOMIC DNA]</scope>
    <source>
        <strain evidence="12">MG11</strain>
    </source>
</reference>
<comment type="subcellular location">
    <subcellularLocation>
        <location evidence="1">Membrane</location>
        <topology evidence="1">Multi-pass membrane protein</topology>
    </subcellularLocation>
</comment>
<dbReference type="OrthoDB" id="6133115at2759"/>
<feature type="transmembrane region" description="Helical" evidence="9">
    <location>
        <begin position="273"/>
        <end position="292"/>
    </location>
</feature>
<feature type="transmembrane region" description="Helical" evidence="9">
    <location>
        <begin position="180"/>
        <end position="201"/>
    </location>
</feature>
<protein>
    <recommendedName>
        <fullName evidence="10">Major facilitator superfamily (MFS) profile domain-containing protein</fullName>
    </recommendedName>
</protein>